<dbReference type="InterPro" id="IPR000795">
    <property type="entry name" value="T_Tr_GTP-bd_dom"/>
</dbReference>
<gene>
    <name evidence="5" type="ORF">P4H66_14325</name>
</gene>
<dbReference type="SUPFAM" id="SSF54211">
    <property type="entry name" value="Ribosomal protein S5 domain 2-like"/>
    <property type="match status" value="1"/>
</dbReference>
<dbReference type="InterPro" id="IPR031157">
    <property type="entry name" value="G_TR_CS"/>
</dbReference>
<protein>
    <submittedName>
        <fullName evidence="5">TetM/TetW/TetO/TetS family tetracycline resistance ribosomal protection protein</fullName>
    </submittedName>
</protein>
<dbReference type="Pfam" id="PF00009">
    <property type="entry name" value="GTP_EFTU"/>
    <property type="match status" value="1"/>
</dbReference>
<dbReference type="SUPFAM" id="SSF50447">
    <property type="entry name" value="Translation proteins"/>
    <property type="match status" value="1"/>
</dbReference>
<dbReference type="SUPFAM" id="SSF52540">
    <property type="entry name" value="P-loop containing nucleoside triphosphate hydrolases"/>
    <property type="match status" value="1"/>
</dbReference>
<dbReference type="Gene3D" id="3.30.230.10">
    <property type="match status" value="1"/>
</dbReference>
<dbReference type="SUPFAM" id="SSF54980">
    <property type="entry name" value="EF-G C-terminal domain-like"/>
    <property type="match status" value="2"/>
</dbReference>
<dbReference type="RefSeq" id="WP_326088754.1">
    <property type="nucleotide sequence ID" value="NZ_JARLKZ010000008.1"/>
</dbReference>
<dbReference type="PANTHER" id="PTHR43261:SF1">
    <property type="entry name" value="RIBOSOME-RELEASING FACTOR 2, MITOCHONDRIAL"/>
    <property type="match status" value="1"/>
</dbReference>
<evidence type="ECO:0000256" key="3">
    <source>
        <dbReference type="ARBA" id="ARBA00023134"/>
    </source>
</evidence>
<dbReference type="Pfam" id="PF22042">
    <property type="entry name" value="EF-G_D2"/>
    <property type="match status" value="1"/>
</dbReference>
<keyword evidence="2" id="KW-0648">Protein biosynthesis</keyword>
<dbReference type="CDD" id="cd01684">
    <property type="entry name" value="Tet_like_IV"/>
    <property type="match status" value="1"/>
</dbReference>
<evidence type="ECO:0000313" key="6">
    <source>
        <dbReference type="Proteomes" id="UP001344632"/>
    </source>
</evidence>
<evidence type="ECO:0000259" key="4">
    <source>
        <dbReference type="PROSITE" id="PS51722"/>
    </source>
</evidence>
<dbReference type="InterPro" id="IPR009000">
    <property type="entry name" value="Transl_B-barrel_sf"/>
</dbReference>
<dbReference type="PRINTS" id="PR00315">
    <property type="entry name" value="ELONGATNFCT"/>
</dbReference>
<feature type="domain" description="Tr-type G" evidence="4">
    <location>
        <begin position="1"/>
        <end position="249"/>
    </location>
</feature>
<sequence length="651" mass="71881">MKIINIGVLAHVDAGKTTLTEQILYETGIKELAGSVDQGNTTTDSLEIERKRGITVKSAAVSFYIGELKVNLIDTPGHADFISEVEHSLSVLDGVILVISAVEGVQAQTRVLMQTLKELRMPTLLFMNKMDRMGADYPKVLAMIQNLLDEHICEMNDVENEGTETVKLNPSDPATAGWLETLALNDDELLRMYVEDIPLSQDRLYEELSKQTKQGKAYPLFAGSAVKGLGVSQVLACLNHFIPLNETPEHADQGSPLSGFVFKIIKNSFNERMAFVRMFGGELRLRDKVQMVSRDGENGVLKVKQLQSLLGGKKMAADCVQAGDIAVLTGADLFVGDVIGVRSVRIKDFTFHKPPIQVKVMTGCQEDQTTLHQALSTLTIEDPFLEYYHDPSTQEHTIQVFGRVQQEILMETIAQQYGIEVTFSPPKVMCIEKPIACGESAEFMGEKGNPFWATVGFRVESGLPGSGLTYKLAVELGSLPLSFQKAIKDTVIEVLKEGLYGWPVNDITVNLTHTGYASPVSTAKDFRRLVPLVLMDALFKAGTMVYEPVNDIHLIVPEASLSKVLSRLSLLEGTFQEPEFQGMTAHVKGTIPVRTTDVLKSELHSLTSGEGMLSMKPDGYMQVQSSVPENERRQLNSLNRADYFLHINKII</sequence>
<dbReference type="CDD" id="cd04168">
    <property type="entry name" value="TetM_like"/>
    <property type="match status" value="1"/>
</dbReference>
<organism evidence="5 6">
    <name type="scientific">Paenibacillus dokdonensis</name>
    <dbReference type="NCBI Taxonomy" id="2567944"/>
    <lineage>
        <taxon>Bacteria</taxon>
        <taxon>Bacillati</taxon>
        <taxon>Bacillota</taxon>
        <taxon>Bacilli</taxon>
        <taxon>Bacillales</taxon>
        <taxon>Paenibacillaceae</taxon>
        <taxon>Paenibacillus</taxon>
    </lineage>
</organism>
<dbReference type="Pfam" id="PF14492">
    <property type="entry name" value="EFG_III"/>
    <property type="match status" value="1"/>
</dbReference>
<dbReference type="InterPro" id="IPR000640">
    <property type="entry name" value="EFG_V-like"/>
</dbReference>
<proteinExistence type="predicted"/>
<dbReference type="InterPro" id="IPR053905">
    <property type="entry name" value="EF-G-like_DII"/>
</dbReference>
<dbReference type="PANTHER" id="PTHR43261">
    <property type="entry name" value="TRANSLATION ELONGATION FACTOR G-RELATED"/>
    <property type="match status" value="1"/>
</dbReference>
<dbReference type="SMART" id="SM00838">
    <property type="entry name" value="EFG_C"/>
    <property type="match status" value="1"/>
</dbReference>
<dbReference type="InterPro" id="IPR005517">
    <property type="entry name" value="Transl_elong_EFG/EF2_IV"/>
</dbReference>
<evidence type="ECO:0000313" key="5">
    <source>
        <dbReference type="EMBL" id="MEC0241025.1"/>
    </source>
</evidence>
<dbReference type="Proteomes" id="UP001344632">
    <property type="component" value="Unassembled WGS sequence"/>
</dbReference>
<dbReference type="InterPro" id="IPR020568">
    <property type="entry name" value="Ribosomal_Su5_D2-typ_SF"/>
</dbReference>
<dbReference type="Gene3D" id="2.40.30.10">
    <property type="entry name" value="Translation factors"/>
    <property type="match status" value="1"/>
</dbReference>
<dbReference type="Gene3D" id="3.30.70.870">
    <property type="entry name" value="Elongation Factor G (Translational Gtpase), domain 3"/>
    <property type="match status" value="1"/>
</dbReference>
<dbReference type="Gene3D" id="3.30.70.240">
    <property type="match status" value="1"/>
</dbReference>
<keyword evidence="3" id="KW-0342">GTP-binding</keyword>
<dbReference type="SMART" id="SM00889">
    <property type="entry name" value="EFG_IV"/>
    <property type="match status" value="1"/>
</dbReference>
<dbReference type="PROSITE" id="PS00301">
    <property type="entry name" value="G_TR_1"/>
    <property type="match status" value="1"/>
</dbReference>
<name>A0ABU6GMQ6_9BACL</name>
<dbReference type="Pfam" id="PF03764">
    <property type="entry name" value="EFG_IV"/>
    <property type="match status" value="1"/>
</dbReference>
<dbReference type="InterPro" id="IPR035647">
    <property type="entry name" value="EFG_III/V"/>
</dbReference>
<dbReference type="PROSITE" id="PS51722">
    <property type="entry name" value="G_TR_2"/>
    <property type="match status" value="1"/>
</dbReference>
<dbReference type="InterPro" id="IPR027417">
    <property type="entry name" value="P-loop_NTPase"/>
</dbReference>
<keyword evidence="6" id="KW-1185">Reference proteome</keyword>
<keyword evidence="1" id="KW-0547">Nucleotide-binding</keyword>
<dbReference type="Pfam" id="PF00679">
    <property type="entry name" value="EFG_C"/>
    <property type="match status" value="1"/>
</dbReference>
<dbReference type="InterPro" id="IPR041095">
    <property type="entry name" value="EFG_II"/>
</dbReference>
<dbReference type="EMBL" id="JARLKZ010000008">
    <property type="protein sequence ID" value="MEC0241025.1"/>
    <property type="molecule type" value="Genomic_DNA"/>
</dbReference>
<dbReference type="Gene3D" id="3.40.50.300">
    <property type="entry name" value="P-loop containing nucleotide triphosphate hydrolases"/>
    <property type="match status" value="1"/>
</dbReference>
<reference evidence="5 6" key="1">
    <citation type="submission" date="2023-03" db="EMBL/GenBank/DDBJ databases">
        <title>Bacillus Genome Sequencing.</title>
        <authorList>
            <person name="Dunlap C."/>
        </authorList>
    </citation>
    <scope>NUCLEOTIDE SEQUENCE [LARGE SCALE GENOMIC DNA]</scope>
    <source>
        <strain evidence="5 6">BD-525</strain>
    </source>
</reference>
<evidence type="ECO:0000256" key="2">
    <source>
        <dbReference type="ARBA" id="ARBA00022917"/>
    </source>
</evidence>
<evidence type="ECO:0000256" key="1">
    <source>
        <dbReference type="ARBA" id="ARBA00022741"/>
    </source>
</evidence>
<accession>A0ABU6GMQ6</accession>
<dbReference type="InterPro" id="IPR005225">
    <property type="entry name" value="Small_GTP-bd"/>
</dbReference>
<dbReference type="InterPro" id="IPR014721">
    <property type="entry name" value="Ribsml_uS5_D2-typ_fold_subgr"/>
</dbReference>
<dbReference type="PRINTS" id="PR01037">
    <property type="entry name" value="TCRTETOQM"/>
</dbReference>
<dbReference type="NCBIfam" id="TIGR00231">
    <property type="entry name" value="small_GTP"/>
    <property type="match status" value="1"/>
</dbReference>
<comment type="caution">
    <text evidence="5">The sequence shown here is derived from an EMBL/GenBank/DDBJ whole genome shotgun (WGS) entry which is preliminary data.</text>
</comment>